<accession>D5EKH6</accession>
<name>D5EKH6_CORAD</name>
<keyword evidence="4" id="KW-1185">Reference proteome</keyword>
<feature type="compositionally biased region" description="Polar residues" evidence="1">
    <location>
        <begin position="61"/>
        <end position="80"/>
    </location>
</feature>
<evidence type="ECO:0000256" key="2">
    <source>
        <dbReference type="SAM" id="Phobius"/>
    </source>
</evidence>
<dbReference type="HOGENOM" id="CLU_893446_0_0_0"/>
<dbReference type="EMBL" id="CP001998">
    <property type="protein sequence ID" value="ADE53057.1"/>
    <property type="molecule type" value="Genomic_DNA"/>
</dbReference>
<gene>
    <name evidence="3" type="ordered locus">Caka_0028</name>
</gene>
<evidence type="ECO:0000313" key="4">
    <source>
        <dbReference type="Proteomes" id="UP000000925"/>
    </source>
</evidence>
<dbReference type="RefSeq" id="WP_013041783.1">
    <property type="nucleotide sequence ID" value="NC_014008.1"/>
</dbReference>
<feature type="region of interest" description="Disordered" evidence="1">
    <location>
        <begin position="56"/>
        <end position="81"/>
    </location>
</feature>
<reference evidence="3 4" key="1">
    <citation type="journal article" date="2010" name="Stand. Genomic Sci.">
        <title>Complete genome sequence of Coraliomargarita akajimensis type strain (04OKA010-24).</title>
        <authorList>
            <person name="Mavromatis K."/>
            <person name="Abt B."/>
            <person name="Brambilla E."/>
            <person name="Lapidus A."/>
            <person name="Copeland A."/>
            <person name="Deshpande S."/>
            <person name="Nolan M."/>
            <person name="Lucas S."/>
            <person name="Tice H."/>
            <person name="Cheng J.F."/>
            <person name="Han C."/>
            <person name="Detter J.C."/>
            <person name="Woyke T."/>
            <person name="Goodwin L."/>
            <person name="Pitluck S."/>
            <person name="Held B."/>
            <person name="Brettin T."/>
            <person name="Tapia R."/>
            <person name="Ivanova N."/>
            <person name="Mikhailova N."/>
            <person name="Pati A."/>
            <person name="Liolios K."/>
            <person name="Chen A."/>
            <person name="Palaniappan K."/>
            <person name="Land M."/>
            <person name="Hauser L."/>
            <person name="Chang Y.J."/>
            <person name="Jeffries C.D."/>
            <person name="Rohde M."/>
            <person name="Goker M."/>
            <person name="Bristow J."/>
            <person name="Eisen J.A."/>
            <person name="Markowitz V."/>
            <person name="Hugenholtz P."/>
            <person name="Klenk H.P."/>
            <person name="Kyrpides N.C."/>
        </authorList>
    </citation>
    <scope>NUCLEOTIDE SEQUENCE [LARGE SCALE GENOMIC DNA]</scope>
    <source>
        <strain evidence="4">DSM 45221 / IAM 15411 / JCM 23193 / KCTC 12865</strain>
    </source>
</reference>
<dbReference type="Proteomes" id="UP000000925">
    <property type="component" value="Chromosome"/>
</dbReference>
<proteinExistence type="predicted"/>
<keyword evidence="2" id="KW-1133">Transmembrane helix</keyword>
<dbReference type="KEGG" id="caa:Caka_0028"/>
<keyword evidence="2" id="KW-0812">Transmembrane</keyword>
<organism evidence="3 4">
    <name type="scientific">Coraliomargarita akajimensis (strain DSM 45221 / IAM 15411 / JCM 23193 / KCTC 12865 / 04OKA010-24)</name>
    <dbReference type="NCBI Taxonomy" id="583355"/>
    <lineage>
        <taxon>Bacteria</taxon>
        <taxon>Pseudomonadati</taxon>
        <taxon>Verrucomicrobiota</taxon>
        <taxon>Opitutia</taxon>
        <taxon>Puniceicoccales</taxon>
        <taxon>Coraliomargaritaceae</taxon>
        <taxon>Coraliomargarita</taxon>
    </lineage>
</organism>
<dbReference type="AlphaFoldDB" id="D5EKH6"/>
<evidence type="ECO:0000256" key="1">
    <source>
        <dbReference type="SAM" id="MobiDB-lite"/>
    </source>
</evidence>
<feature type="transmembrane region" description="Helical" evidence="2">
    <location>
        <begin position="21"/>
        <end position="46"/>
    </location>
</feature>
<evidence type="ECO:0000313" key="3">
    <source>
        <dbReference type="EMBL" id="ADE53057.1"/>
    </source>
</evidence>
<keyword evidence="2" id="KW-0472">Membrane</keyword>
<sequence>MPKHKSKHVKLLNGLRIRKAVFYRFCIAASLLSIVFIALLAIGLLADKQPKQGLQKEAVATESTPTGSDPQVASEPSTIPDSPLVTVLRKHRATVAIEDPESMAMVGSYAAYGATLDIAMFAKKPQLYRQSLVYNTTEINAGYDGRAYWQDMPQSGGQSDRPKDPKELLNDQFLILECSYLTLIWRLDSESLHALSLEEDQMIDGKRHHVIRNDSLLNFPVWHLIDAESGLETARKSQMQAAGATLDVQIRYSYTTVQNENDESSQQLSAYKLIIDGEVSSHAKLDSVHYNKGVMPWMFKNPQVNRTAADL</sequence>
<protein>
    <submittedName>
        <fullName evidence="3">Uncharacterized protein</fullName>
    </submittedName>
</protein>